<proteinExistence type="predicted"/>
<dbReference type="EMBL" id="VXIS01000172">
    <property type="protein sequence ID" value="KAA8899144.1"/>
    <property type="molecule type" value="Genomic_DNA"/>
</dbReference>
<keyword evidence="2" id="KW-1185">Reference proteome</keyword>
<sequence length="122" mass="13877">MLGGSDEPPYRTYVADLSHVLRDIHRVTKFVPTIPSDLEVEHDPLFEHCVVVSHAVFTSGFPVIRSLRAPHLLDRENVVSFNYMVFCVGRIPDPLITLDQMALSDIDHQTNGRMEEYESVRA</sequence>
<evidence type="ECO:0000313" key="2">
    <source>
        <dbReference type="Proteomes" id="UP000326924"/>
    </source>
</evidence>
<reference evidence="1 2" key="1">
    <citation type="submission" date="2019-09" db="EMBL/GenBank/DDBJ databases">
        <title>Draft genome of the ectomycorrhizal ascomycete Sphaerosporella brunnea.</title>
        <authorList>
            <consortium name="DOE Joint Genome Institute"/>
            <person name="Benucci G.M."/>
            <person name="Marozzi G."/>
            <person name="Antonielli L."/>
            <person name="Sanchez S."/>
            <person name="Marco P."/>
            <person name="Wang X."/>
            <person name="Falini L.B."/>
            <person name="Barry K."/>
            <person name="Haridas S."/>
            <person name="Lipzen A."/>
            <person name="Labutti K."/>
            <person name="Grigoriev I.V."/>
            <person name="Murat C."/>
            <person name="Martin F."/>
            <person name="Albertini E."/>
            <person name="Donnini D."/>
            <person name="Bonito G."/>
        </authorList>
    </citation>
    <scope>NUCLEOTIDE SEQUENCE [LARGE SCALE GENOMIC DNA]</scope>
    <source>
        <strain evidence="1 2">Sb_GMNB300</strain>
    </source>
</reference>
<dbReference type="AlphaFoldDB" id="A0A5J5ER61"/>
<comment type="caution">
    <text evidence="1">The sequence shown here is derived from an EMBL/GenBank/DDBJ whole genome shotgun (WGS) entry which is preliminary data.</text>
</comment>
<gene>
    <name evidence="1" type="ORF">FN846DRAFT_921107</name>
</gene>
<dbReference type="InParanoid" id="A0A5J5ER61"/>
<organism evidence="1 2">
    <name type="scientific">Sphaerosporella brunnea</name>
    <dbReference type="NCBI Taxonomy" id="1250544"/>
    <lineage>
        <taxon>Eukaryota</taxon>
        <taxon>Fungi</taxon>
        <taxon>Dikarya</taxon>
        <taxon>Ascomycota</taxon>
        <taxon>Pezizomycotina</taxon>
        <taxon>Pezizomycetes</taxon>
        <taxon>Pezizales</taxon>
        <taxon>Pyronemataceae</taxon>
        <taxon>Sphaerosporella</taxon>
    </lineage>
</organism>
<name>A0A5J5ER61_9PEZI</name>
<protein>
    <submittedName>
        <fullName evidence="1">Uncharacterized protein</fullName>
    </submittedName>
</protein>
<accession>A0A5J5ER61</accession>
<evidence type="ECO:0000313" key="1">
    <source>
        <dbReference type="EMBL" id="KAA8899144.1"/>
    </source>
</evidence>
<dbReference type="Proteomes" id="UP000326924">
    <property type="component" value="Unassembled WGS sequence"/>
</dbReference>